<gene>
    <name evidence="9" type="ORF">SAMN07250955_106178</name>
</gene>
<feature type="binding site" evidence="7">
    <location>
        <position position="114"/>
    </location>
    <ligand>
        <name>Zn(2+)</name>
        <dbReference type="ChEBI" id="CHEBI:29105"/>
    </ligand>
</feature>
<sequence>MGQSEVDDGPLTRLINGFEKFRADHFDTDDQLMADLAQFGQRPAVLVIACSDSRVDPAIMTRARPGELFIIRNVAAIVPPYAPASKVQGTSSAIEFAVRALRVDHVVVLGHAKCGGMKLLHERGTAGHEDRFEFVDAWVERAAAARTAVQRTKLPPEQEERLLEEAGVVLSLQNLLTFPWVKERVAHNDLALHGWYFDLTIGELLAFDDKDARFVPAKGAAHPLSGARVLDNGWIAPERFVQHAVS</sequence>
<dbReference type="RefSeq" id="WP_088561471.1">
    <property type="nucleotide sequence ID" value="NZ_FYEH01000006.1"/>
</dbReference>
<dbReference type="OrthoDB" id="9797527at2"/>
<accession>A0A212R8B5</accession>
<evidence type="ECO:0000256" key="5">
    <source>
        <dbReference type="ARBA" id="ARBA00023239"/>
    </source>
</evidence>
<evidence type="ECO:0000256" key="4">
    <source>
        <dbReference type="ARBA" id="ARBA00022833"/>
    </source>
</evidence>
<feature type="binding site" evidence="7">
    <location>
        <position position="111"/>
    </location>
    <ligand>
        <name>Zn(2+)</name>
        <dbReference type="ChEBI" id="CHEBI:29105"/>
    </ligand>
</feature>
<dbReference type="AlphaFoldDB" id="A0A212R8B5"/>
<feature type="binding site" evidence="7">
    <location>
        <position position="52"/>
    </location>
    <ligand>
        <name>Zn(2+)</name>
        <dbReference type="ChEBI" id="CHEBI:29105"/>
    </ligand>
</feature>
<dbReference type="SMART" id="SM00947">
    <property type="entry name" value="Pro_CA"/>
    <property type="match status" value="1"/>
</dbReference>
<dbReference type="EC" id="4.2.1.1" evidence="2 8"/>
<feature type="binding site" evidence="7">
    <location>
        <position position="50"/>
    </location>
    <ligand>
        <name>Zn(2+)</name>
        <dbReference type="ChEBI" id="CHEBI:29105"/>
    </ligand>
</feature>
<dbReference type="Proteomes" id="UP000197065">
    <property type="component" value="Unassembled WGS sequence"/>
</dbReference>
<dbReference type="CDD" id="cd00884">
    <property type="entry name" value="beta_CA_cladeB"/>
    <property type="match status" value="1"/>
</dbReference>
<evidence type="ECO:0000313" key="9">
    <source>
        <dbReference type="EMBL" id="SNB68369.1"/>
    </source>
</evidence>
<dbReference type="PROSITE" id="PS00705">
    <property type="entry name" value="PROK_CO2_ANHYDRASE_2"/>
    <property type="match status" value="1"/>
</dbReference>
<keyword evidence="3 7" id="KW-0479">Metal-binding</keyword>
<evidence type="ECO:0000256" key="8">
    <source>
        <dbReference type="RuleBase" id="RU003956"/>
    </source>
</evidence>
<dbReference type="GO" id="GO:0008270">
    <property type="term" value="F:zinc ion binding"/>
    <property type="evidence" value="ECO:0007669"/>
    <property type="project" value="UniProtKB-UniRule"/>
</dbReference>
<evidence type="ECO:0000256" key="3">
    <source>
        <dbReference type="ARBA" id="ARBA00022723"/>
    </source>
</evidence>
<dbReference type="Gene3D" id="3.40.1050.10">
    <property type="entry name" value="Carbonic anhydrase"/>
    <property type="match status" value="1"/>
</dbReference>
<proteinExistence type="inferred from homology"/>
<comment type="catalytic activity">
    <reaction evidence="6 8">
        <text>hydrogencarbonate + H(+) = CO2 + H2O</text>
        <dbReference type="Rhea" id="RHEA:10748"/>
        <dbReference type="ChEBI" id="CHEBI:15377"/>
        <dbReference type="ChEBI" id="CHEBI:15378"/>
        <dbReference type="ChEBI" id="CHEBI:16526"/>
        <dbReference type="ChEBI" id="CHEBI:17544"/>
        <dbReference type="EC" id="4.2.1.1"/>
    </reaction>
</comment>
<evidence type="ECO:0000256" key="1">
    <source>
        <dbReference type="ARBA" id="ARBA00006217"/>
    </source>
</evidence>
<dbReference type="PROSITE" id="PS00704">
    <property type="entry name" value="PROK_CO2_ANHYDRASE_1"/>
    <property type="match status" value="1"/>
</dbReference>
<keyword evidence="10" id="KW-1185">Reference proteome</keyword>
<dbReference type="PANTHER" id="PTHR11002:SF76">
    <property type="entry name" value="CARBONIC ANHYDRASE"/>
    <property type="match status" value="1"/>
</dbReference>
<dbReference type="Pfam" id="PF00484">
    <property type="entry name" value="Pro_CA"/>
    <property type="match status" value="1"/>
</dbReference>
<evidence type="ECO:0000256" key="7">
    <source>
        <dbReference type="PIRSR" id="PIRSR601765-1"/>
    </source>
</evidence>
<dbReference type="EMBL" id="FYEH01000006">
    <property type="protein sequence ID" value="SNB68369.1"/>
    <property type="molecule type" value="Genomic_DNA"/>
</dbReference>
<dbReference type="InterPro" id="IPR036874">
    <property type="entry name" value="Carbonic_anhydrase_sf"/>
</dbReference>
<evidence type="ECO:0000256" key="2">
    <source>
        <dbReference type="ARBA" id="ARBA00012925"/>
    </source>
</evidence>
<keyword evidence="4 7" id="KW-0862">Zinc</keyword>
<evidence type="ECO:0000313" key="10">
    <source>
        <dbReference type="Proteomes" id="UP000197065"/>
    </source>
</evidence>
<comment type="similarity">
    <text evidence="1 8">Belongs to the beta-class carbonic anhydrase family.</text>
</comment>
<dbReference type="PANTHER" id="PTHR11002">
    <property type="entry name" value="CARBONIC ANHYDRASE"/>
    <property type="match status" value="1"/>
</dbReference>
<dbReference type="InterPro" id="IPR045066">
    <property type="entry name" value="Beta_CA_cladeB"/>
</dbReference>
<organism evidence="9 10">
    <name type="scientific">Arboricoccus pini</name>
    <dbReference type="NCBI Taxonomy" id="1963835"/>
    <lineage>
        <taxon>Bacteria</taxon>
        <taxon>Pseudomonadati</taxon>
        <taxon>Pseudomonadota</taxon>
        <taxon>Alphaproteobacteria</taxon>
        <taxon>Geminicoccales</taxon>
        <taxon>Geminicoccaceae</taxon>
        <taxon>Arboricoccus</taxon>
    </lineage>
</organism>
<keyword evidence="5 8" id="KW-0456">Lyase</keyword>
<dbReference type="InterPro" id="IPR001765">
    <property type="entry name" value="Carbonic_anhydrase"/>
</dbReference>
<comment type="function">
    <text evidence="8">Reversible hydration of carbon dioxide.</text>
</comment>
<reference evidence="9 10" key="1">
    <citation type="submission" date="2017-06" db="EMBL/GenBank/DDBJ databases">
        <authorList>
            <person name="Kim H.J."/>
            <person name="Triplett B.A."/>
        </authorList>
    </citation>
    <scope>NUCLEOTIDE SEQUENCE [LARGE SCALE GENOMIC DNA]</scope>
    <source>
        <strain evidence="9 10">B29T1</strain>
    </source>
</reference>
<dbReference type="SUPFAM" id="SSF53056">
    <property type="entry name" value="beta-carbonic anhydrase, cab"/>
    <property type="match status" value="1"/>
</dbReference>
<dbReference type="GO" id="GO:0015976">
    <property type="term" value="P:carbon utilization"/>
    <property type="evidence" value="ECO:0007669"/>
    <property type="project" value="InterPro"/>
</dbReference>
<protein>
    <recommendedName>
        <fullName evidence="2 8">Carbonic anhydrase</fullName>
        <ecNumber evidence="2 8">4.2.1.1</ecNumber>
    </recommendedName>
    <alternativeName>
        <fullName evidence="8">Carbonate dehydratase</fullName>
    </alternativeName>
</protein>
<dbReference type="GO" id="GO:0004089">
    <property type="term" value="F:carbonate dehydratase activity"/>
    <property type="evidence" value="ECO:0007669"/>
    <property type="project" value="UniProtKB-UniRule"/>
</dbReference>
<evidence type="ECO:0000256" key="6">
    <source>
        <dbReference type="ARBA" id="ARBA00048348"/>
    </source>
</evidence>
<dbReference type="InterPro" id="IPR015892">
    <property type="entry name" value="Carbonic_anhydrase_CS"/>
</dbReference>
<comment type="cofactor">
    <cofactor evidence="7">
        <name>Zn(2+)</name>
        <dbReference type="ChEBI" id="CHEBI:29105"/>
    </cofactor>
    <text evidence="7">Binds 1 zinc ion per subunit.</text>
</comment>
<name>A0A212R8B5_9PROT</name>